<dbReference type="Pfam" id="PF00400">
    <property type="entry name" value="WD40"/>
    <property type="match status" value="2"/>
</dbReference>
<dbReference type="Pfam" id="PF12894">
    <property type="entry name" value="ANAPC4_WD40"/>
    <property type="match status" value="1"/>
</dbReference>
<sequence length="855" mass="96838">MAKIKKKIVTAYCGLLQLVSKCRTMPQIDPLSHNCAAQNEIRSTLDLKTTVYRAASCRGNAQRDTSEAEQMRLEIVRKKEFRTTNGINAIDWSLTKFADELYHCGDDCQLRLWRVVENHSSTIATLSESWYPITLRSCPTTKYANKSTTVSQAFLLATAEGKIAVISKSGRVEKIVNAHNGAVLSAEWSSDGISIVTCGEDGNVKLWSRNGVLRLHLAKVDQAVHCVRWSPDNSRVVFSFGDKLQINWVKATDKLPFKWHANQGPVLAVDWSPANNWIVSGGENGKIKANQLISFQCIHFVTSASQLQVWNEFGKALYVTVGFEAPICSIAWSPDGRWIAAGSNEVILLYHQSGWLATLQIIPDAEVSTLCWSSDGTLLAASCSDGQIICASLLGSIRTWEHLEAKHLEKCTIEVKNFQDGSVERLDATDFIGHFDLGWEHLIAVDPKKCYIYRSKNWNTPIIMDLKHSVLAIAMTHRLFLLTDGHTFYIYTYEGRHQNTIYPDTSQSIFFCHSTDRLALSWDILSVCNSFNRRQIYLFDIESEKLMENGLIEHHSEISEITLDQVNIKKNDRTLAFLDVNGDAFIIKVDSLRNKQCPKKIGQLLQSIRFGDSFNTLLGVQNENLLLWCHPTAAFFDTNLCEKCLIQIERRDIGKNAKIIKFFNSHTILRRTDGCQIFCALPIFPFAILKFCQACQWDRALRLCNQLETDELWATLAVESTLKKKLDVAVIAYAKLNEVEKVSFINNILSNPTQDWLNETHTTLLFGDVTKAEQMLLQKRSFLNAIMLNVHLNRWPRALDIALKNKVYVDVVAGLRQKYLEEENKPETINSFLQLEDTVNIDLADIQKKISMAEI</sequence>
<keyword evidence="3" id="KW-0966">Cell projection</keyword>
<comment type="caution">
    <text evidence="9">The sequence shown here is derived from an EMBL/GenBank/DDBJ whole genome shotgun (WGS) entry which is preliminary data.</text>
</comment>
<dbReference type="PROSITE" id="PS50294">
    <property type="entry name" value="WD_REPEATS_REGION"/>
    <property type="match status" value="1"/>
</dbReference>
<keyword evidence="4" id="KW-0853">WD repeat</keyword>
<dbReference type="InterPro" id="IPR056157">
    <property type="entry name" value="TPR_IFT80_172_dom"/>
</dbReference>
<proteinExistence type="predicted"/>
<dbReference type="Gene3D" id="1.25.40.470">
    <property type="match status" value="1"/>
</dbReference>
<dbReference type="Proteomes" id="UP000054826">
    <property type="component" value="Unassembled WGS sequence"/>
</dbReference>
<dbReference type="SUPFAM" id="SSF50978">
    <property type="entry name" value="WD40 repeat-like"/>
    <property type="match status" value="2"/>
</dbReference>
<gene>
    <name evidence="9" type="primary">Ift80</name>
    <name evidence="8" type="ORF">T4B_489</name>
    <name evidence="9" type="ORF">T4C_12032</name>
</gene>
<name>A0A0V1JTZ7_TRIPS</name>
<feature type="domain" description="IFT80 second beta-propeller" evidence="6">
    <location>
        <begin position="399"/>
        <end position="683"/>
    </location>
</feature>
<dbReference type="SMART" id="SM00320">
    <property type="entry name" value="WD40"/>
    <property type="match status" value="6"/>
</dbReference>
<feature type="domain" description="Anaphase-promoting complex subunit 4-like WD40" evidence="5">
    <location>
        <begin position="331"/>
        <end position="391"/>
    </location>
</feature>
<evidence type="ECO:0000259" key="6">
    <source>
        <dbReference type="Pfam" id="PF23335"/>
    </source>
</evidence>
<dbReference type="GO" id="GO:0060271">
    <property type="term" value="P:cilium assembly"/>
    <property type="evidence" value="ECO:0007669"/>
    <property type="project" value="TreeGrafter"/>
</dbReference>
<reference evidence="10 11" key="1">
    <citation type="submission" date="2015-01" db="EMBL/GenBank/DDBJ databases">
        <title>Evolution of Trichinella species and genotypes.</title>
        <authorList>
            <person name="Korhonen P.K."/>
            <person name="Edoardo P."/>
            <person name="Giuseppe L.R."/>
            <person name="Gasser R.B."/>
        </authorList>
    </citation>
    <scope>NUCLEOTIDE SEQUENCE [LARGE SCALE GENOMIC DNA]</scope>
    <source>
        <strain evidence="9">ISS176</strain>
        <strain evidence="8">ISS588</strain>
    </source>
</reference>
<keyword evidence="10" id="KW-1185">Reference proteome</keyword>
<dbReference type="PANTHER" id="PTHR24098:SF0">
    <property type="entry name" value="OUTER SEGMENT 5"/>
    <property type="match status" value="1"/>
</dbReference>
<dbReference type="Pfam" id="PF23335">
    <property type="entry name" value="Beta-prop_IFT80_2nd"/>
    <property type="match status" value="1"/>
</dbReference>
<evidence type="ECO:0000313" key="10">
    <source>
        <dbReference type="Proteomes" id="UP000054805"/>
    </source>
</evidence>
<feature type="repeat" description="WD" evidence="4">
    <location>
        <begin position="176"/>
        <end position="208"/>
    </location>
</feature>
<organism evidence="9 11">
    <name type="scientific">Trichinella pseudospiralis</name>
    <name type="common">Parasitic roundworm</name>
    <dbReference type="NCBI Taxonomy" id="6337"/>
    <lineage>
        <taxon>Eukaryota</taxon>
        <taxon>Metazoa</taxon>
        <taxon>Ecdysozoa</taxon>
        <taxon>Nematoda</taxon>
        <taxon>Enoplea</taxon>
        <taxon>Dorylaimia</taxon>
        <taxon>Trichinellida</taxon>
        <taxon>Trichinellidae</taxon>
        <taxon>Trichinella</taxon>
    </lineage>
</organism>
<feature type="domain" description="IFT80/172/WDR35 TPR" evidence="7">
    <location>
        <begin position="712"/>
        <end position="853"/>
    </location>
</feature>
<protein>
    <submittedName>
        <fullName evidence="9">Intraflagellar transport protein 80-like protein</fullName>
    </submittedName>
</protein>
<dbReference type="InterPro" id="IPR056456">
    <property type="entry name" value="Beta-prop_IFT80_2nd"/>
</dbReference>
<dbReference type="EMBL" id="JYDV01000045">
    <property type="protein sequence ID" value="KRZ38483.1"/>
    <property type="molecule type" value="Genomic_DNA"/>
</dbReference>
<evidence type="ECO:0000313" key="11">
    <source>
        <dbReference type="Proteomes" id="UP000054826"/>
    </source>
</evidence>
<keyword evidence="9" id="KW-0282">Flagellum</keyword>
<dbReference type="Proteomes" id="UP000054805">
    <property type="component" value="Unassembled WGS sequence"/>
</dbReference>
<dbReference type="InterPro" id="IPR024977">
    <property type="entry name" value="Apc4-like_WD40_dom"/>
</dbReference>
<evidence type="ECO:0000256" key="4">
    <source>
        <dbReference type="PROSITE-ProRule" id="PRU00221"/>
    </source>
</evidence>
<evidence type="ECO:0000259" key="7">
    <source>
        <dbReference type="Pfam" id="PF23387"/>
    </source>
</evidence>
<dbReference type="GO" id="GO:0005929">
    <property type="term" value="C:cilium"/>
    <property type="evidence" value="ECO:0007669"/>
    <property type="project" value="UniProtKB-SubCell"/>
</dbReference>
<dbReference type="AlphaFoldDB" id="A0A0V1JTZ7"/>
<evidence type="ECO:0000313" key="8">
    <source>
        <dbReference type="EMBL" id="KRZ23336.1"/>
    </source>
</evidence>
<dbReference type="InterPro" id="IPR015943">
    <property type="entry name" value="WD40/YVTN_repeat-like_dom_sf"/>
</dbReference>
<accession>A0A0V1JTZ7</accession>
<dbReference type="GO" id="GO:0030992">
    <property type="term" value="C:intraciliary transport particle B"/>
    <property type="evidence" value="ECO:0007669"/>
    <property type="project" value="TreeGrafter"/>
</dbReference>
<dbReference type="EMBL" id="JYDS01000147">
    <property type="protein sequence ID" value="KRZ23336.1"/>
    <property type="molecule type" value="Genomic_DNA"/>
</dbReference>
<evidence type="ECO:0000313" key="9">
    <source>
        <dbReference type="EMBL" id="KRZ38483.1"/>
    </source>
</evidence>
<evidence type="ECO:0000256" key="1">
    <source>
        <dbReference type="ARBA" id="ARBA00004138"/>
    </source>
</evidence>
<evidence type="ECO:0000256" key="3">
    <source>
        <dbReference type="ARBA" id="ARBA00023273"/>
    </source>
</evidence>
<keyword evidence="2" id="KW-0969">Cilium</keyword>
<dbReference type="PANTHER" id="PTHR24098">
    <property type="entry name" value="OUTER SEGMENT 5"/>
    <property type="match status" value="1"/>
</dbReference>
<evidence type="ECO:0000256" key="2">
    <source>
        <dbReference type="ARBA" id="ARBA00023069"/>
    </source>
</evidence>
<dbReference type="Pfam" id="PF23387">
    <property type="entry name" value="TPR_IFT80_172"/>
    <property type="match status" value="1"/>
</dbReference>
<comment type="subcellular location">
    <subcellularLocation>
        <location evidence="1">Cell projection</location>
        <location evidence="1">Cilium</location>
    </subcellularLocation>
</comment>
<dbReference type="PROSITE" id="PS50082">
    <property type="entry name" value="WD_REPEATS_2"/>
    <property type="match status" value="1"/>
</dbReference>
<dbReference type="InterPro" id="IPR001680">
    <property type="entry name" value="WD40_rpt"/>
</dbReference>
<dbReference type="Gene3D" id="2.130.10.10">
    <property type="entry name" value="YVTN repeat-like/Quinoprotein amine dehydrogenase"/>
    <property type="match status" value="2"/>
</dbReference>
<dbReference type="InterPro" id="IPR036322">
    <property type="entry name" value="WD40_repeat_dom_sf"/>
</dbReference>
<evidence type="ECO:0000259" key="5">
    <source>
        <dbReference type="Pfam" id="PF12894"/>
    </source>
</evidence>